<dbReference type="InterPro" id="IPR029063">
    <property type="entry name" value="SAM-dependent_MTases_sf"/>
</dbReference>
<dbReference type="EMBL" id="JAUKVY010000004">
    <property type="protein sequence ID" value="MDO1531998.1"/>
    <property type="molecule type" value="Genomic_DNA"/>
</dbReference>
<keyword evidence="2" id="KW-1185">Reference proteome</keyword>
<proteinExistence type="predicted"/>
<protein>
    <submittedName>
        <fullName evidence="1">Class I SAM-dependent methyltransferase</fullName>
    </submittedName>
</protein>
<dbReference type="Gene3D" id="3.40.50.150">
    <property type="entry name" value="Vaccinia Virus protein VP39"/>
    <property type="match status" value="1"/>
</dbReference>
<dbReference type="GO" id="GO:0032259">
    <property type="term" value="P:methylation"/>
    <property type="evidence" value="ECO:0007669"/>
    <property type="project" value="UniProtKB-KW"/>
</dbReference>
<dbReference type="PANTHER" id="PTHR43861">
    <property type="entry name" value="TRANS-ACONITATE 2-METHYLTRANSFERASE-RELATED"/>
    <property type="match status" value="1"/>
</dbReference>
<name>A0ABT8RZM8_9BURK</name>
<keyword evidence="1" id="KW-0489">Methyltransferase</keyword>
<sequence length="290" mass="32137">MRRCLACGASYPSAALTCSACGAQPERVDGFQSFAPALAHGGGGFSSEYFSELAELEGASFWFRGRNEIILWALQRYCGNFQNLLEIGCGTGFVLSGIADRFARPVLHGSEIFTEGLGFAARRLPGVDFMQMDARDIPYREEFDVVGAFDVLEHIDQDEQVLAQVQAALKPRGFLLLTVPQHGWLWSAADDYAYHVRRYARAELQAKIEAAGFRVIRSSSFVTFLLPAMMAARLTQRKADIAQFDATRELKIAPWLNKTFFSLLVAELALIKRGMDLPVGGSRLVVAQRR</sequence>
<dbReference type="GO" id="GO:0008168">
    <property type="term" value="F:methyltransferase activity"/>
    <property type="evidence" value="ECO:0007669"/>
    <property type="project" value="UniProtKB-KW"/>
</dbReference>
<dbReference type="RefSeq" id="WP_301805811.1">
    <property type="nucleotide sequence ID" value="NZ_JAUJZH010000004.1"/>
</dbReference>
<reference evidence="1" key="1">
    <citation type="submission" date="2023-06" db="EMBL/GenBank/DDBJ databases">
        <authorList>
            <person name="Jiang Y."/>
            <person name="Liu Q."/>
        </authorList>
    </citation>
    <scope>NUCLEOTIDE SEQUENCE</scope>
    <source>
        <strain evidence="1">CGMCC 1.12090</strain>
    </source>
</reference>
<accession>A0ABT8RZM8</accession>
<keyword evidence="1" id="KW-0808">Transferase</keyword>
<dbReference type="CDD" id="cd02440">
    <property type="entry name" value="AdoMet_MTases"/>
    <property type="match status" value="1"/>
</dbReference>
<comment type="caution">
    <text evidence="1">The sequence shown here is derived from an EMBL/GenBank/DDBJ whole genome shotgun (WGS) entry which is preliminary data.</text>
</comment>
<evidence type="ECO:0000313" key="1">
    <source>
        <dbReference type="EMBL" id="MDO1531998.1"/>
    </source>
</evidence>
<evidence type="ECO:0000313" key="2">
    <source>
        <dbReference type="Proteomes" id="UP001169027"/>
    </source>
</evidence>
<dbReference type="PANTHER" id="PTHR43861:SF6">
    <property type="entry name" value="METHYLTRANSFERASE TYPE 11"/>
    <property type="match status" value="1"/>
</dbReference>
<dbReference type="SUPFAM" id="SSF53335">
    <property type="entry name" value="S-adenosyl-L-methionine-dependent methyltransferases"/>
    <property type="match status" value="1"/>
</dbReference>
<organism evidence="1 2">
    <name type="scientific">Variovorax ginsengisoli</name>
    <dbReference type="NCBI Taxonomy" id="363844"/>
    <lineage>
        <taxon>Bacteria</taxon>
        <taxon>Pseudomonadati</taxon>
        <taxon>Pseudomonadota</taxon>
        <taxon>Betaproteobacteria</taxon>
        <taxon>Burkholderiales</taxon>
        <taxon>Comamonadaceae</taxon>
        <taxon>Variovorax</taxon>
    </lineage>
</organism>
<gene>
    <name evidence="1" type="ORF">Q2T77_06845</name>
</gene>
<dbReference type="Pfam" id="PF13489">
    <property type="entry name" value="Methyltransf_23"/>
    <property type="match status" value="1"/>
</dbReference>
<dbReference type="Proteomes" id="UP001169027">
    <property type="component" value="Unassembled WGS sequence"/>
</dbReference>